<dbReference type="AlphaFoldDB" id="A0A2P8FY62"/>
<sequence length="36" mass="4249">MMMTVVMIAFYVVLLSSAFLVGRWLENNEKQWKANK</sequence>
<dbReference type="EMBL" id="PYAS01000009">
    <property type="protein sequence ID" value="PSL26651.1"/>
    <property type="molecule type" value="Genomic_DNA"/>
</dbReference>
<proteinExistence type="predicted"/>
<organism evidence="1 2">
    <name type="scientific">Dyadobacter jiangsuensis</name>
    <dbReference type="NCBI Taxonomy" id="1591085"/>
    <lineage>
        <taxon>Bacteria</taxon>
        <taxon>Pseudomonadati</taxon>
        <taxon>Bacteroidota</taxon>
        <taxon>Cytophagia</taxon>
        <taxon>Cytophagales</taxon>
        <taxon>Spirosomataceae</taxon>
        <taxon>Dyadobacter</taxon>
    </lineage>
</organism>
<name>A0A2P8FY62_9BACT</name>
<evidence type="ECO:0000313" key="2">
    <source>
        <dbReference type="Proteomes" id="UP000241964"/>
    </source>
</evidence>
<evidence type="ECO:0000313" key="1">
    <source>
        <dbReference type="EMBL" id="PSL26651.1"/>
    </source>
</evidence>
<accession>A0A2P8FY62</accession>
<comment type="caution">
    <text evidence="1">The sequence shown here is derived from an EMBL/GenBank/DDBJ whole genome shotgun (WGS) entry which is preliminary data.</text>
</comment>
<dbReference type="Proteomes" id="UP000241964">
    <property type="component" value="Unassembled WGS sequence"/>
</dbReference>
<protein>
    <submittedName>
        <fullName evidence="1">Uncharacterized protein</fullName>
    </submittedName>
</protein>
<reference evidence="1 2" key="1">
    <citation type="submission" date="2018-03" db="EMBL/GenBank/DDBJ databases">
        <title>Genomic Encyclopedia of Archaeal and Bacterial Type Strains, Phase II (KMG-II): from individual species to whole genera.</title>
        <authorList>
            <person name="Goeker M."/>
        </authorList>
    </citation>
    <scope>NUCLEOTIDE SEQUENCE [LARGE SCALE GENOMIC DNA]</scope>
    <source>
        <strain evidence="1 2">DSM 29057</strain>
    </source>
</reference>
<gene>
    <name evidence="1" type="ORF">CLV60_109143</name>
</gene>
<keyword evidence="2" id="KW-1185">Reference proteome</keyword>